<dbReference type="GO" id="GO:0007268">
    <property type="term" value="P:chemical synaptic transmission"/>
    <property type="evidence" value="ECO:0007669"/>
    <property type="project" value="TreeGrafter"/>
</dbReference>
<dbReference type="PANTHER" id="PTHR24247">
    <property type="entry name" value="5-HYDROXYTRYPTAMINE RECEPTOR"/>
    <property type="match status" value="1"/>
</dbReference>
<feature type="transmembrane region" description="Helical" evidence="10">
    <location>
        <begin position="92"/>
        <end position="115"/>
    </location>
</feature>
<reference evidence="12" key="1">
    <citation type="submission" date="2013-04" db="EMBL/GenBank/DDBJ databases">
        <authorList>
            <person name="Qu J."/>
            <person name="Murali S.C."/>
            <person name="Bandaranaike D."/>
            <person name="Bellair M."/>
            <person name="Blankenburg K."/>
            <person name="Chao H."/>
            <person name="Dinh H."/>
            <person name="Doddapaneni H."/>
            <person name="Downs B."/>
            <person name="Dugan-Rocha S."/>
            <person name="Elkadiri S."/>
            <person name="Gnanaolivu R.D."/>
            <person name="Hernandez B."/>
            <person name="Javaid M."/>
            <person name="Jayaseelan J.C."/>
            <person name="Lee S."/>
            <person name="Li M."/>
            <person name="Ming W."/>
            <person name="Munidasa M."/>
            <person name="Muniz J."/>
            <person name="Nguyen L."/>
            <person name="Ongeri F."/>
            <person name="Osuji N."/>
            <person name="Pu L.-L."/>
            <person name="Puazo M."/>
            <person name="Qu C."/>
            <person name="Quiroz J."/>
            <person name="Raj R."/>
            <person name="Weissenberger G."/>
            <person name="Xin Y."/>
            <person name="Zou X."/>
            <person name="Han Y."/>
            <person name="Richards S."/>
            <person name="Worley K."/>
            <person name="Muzny D."/>
            <person name="Gibbs R."/>
        </authorList>
    </citation>
    <scope>NUCLEOTIDE SEQUENCE</scope>
    <source>
        <strain evidence="12">Sampled in the wild</strain>
    </source>
</reference>
<evidence type="ECO:0000256" key="6">
    <source>
        <dbReference type="ARBA" id="ARBA00023040"/>
    </source>
</evidence>
<dbReference type="Pfam" id="PF00001">
    <property type="entry name" value="7tm_1"/>
    <property type="match status" value="1"/>
</dbReference>
<sequence>MSILPTAPLNCSQQEEWCACDTICQDTNGNCTTAELVRRVSECGADGAAALCSRVLCSGCGCPGCGSGCSLEEACRALYNGVLQCENPSYSWWYLLVLVPVVAGAVGNVLVCLAVARDRRLHNLTNYFLTSLAIADLLVSLFVMPLGAIPGFLGECIRYPAYPKQKYL</sequence>
<dbReference type="InterPro" id="IPR017452">
    <property type="entry name" value="GPCR_Rhodpsn_7TM"/>
</dbReference>
<dbReference type="GO" id="GO:0007210">
    <property type="term" value="P:serotonin receptor signaling pathway"/>
    <property type="evidence" value="ECO:0007669"/>
    <property type="project" value="TreeGrafter"/>
</dbReference>
<gene>
    <name evidence="12" type="ORF">J437_LFUL010328</name>
</gene>
<protein>
    <recommendedName>
        <fullName evidence="11">G-protein coupled receptors family 1 profile domain-containing protein</fullName>
    </recommendedName>
</protein>
<evidence type="ECO:0000259" key="11">
    <source>
        <dbReference type="PROSITE" id="PS50262"/>
    </source>
</evidence>
<evidence type="ECO:0000256" key="4">
    <source>
        <dbReference type="ARBA" id="ARBA00022692"/>
    </source>
</evidence>
<feature type="transmembrane region" description="Helical" evidence="10">
    <location>
        <begin position="127"/>
        <end position="153"/>
    </location>
</feature>
<name>A0A8K0K443_LADFU</name>
<dbReference type="SUPFAM" id="SSF81321">
    <property type="entry name" value="Family A G protein-coupled receptor-like"/>
    <property type="match status" value="1"/>
</dbReference>
<comment type="caution">
    <text evidence="12">The sequence shown here is derived from an EMBL/GenBank/DDBJ whole genome shotgun (WGS) entry which is preliminary data.</text>
</comment>
<keyword evidence="8" id="KW-0675">Receptor</keyword>
<dbReference type="GO" id="GO:0030594">
    <property type="term" value="F:neurotransmitter receptor activity"/>
    <property type="evidence" value="ECO:0007669"/>
    <property type="project" value="TreeGrafter"/>
</dbReference>
<dbReference type="PROSITE" id="PS50262">
    <property type="entry name" value="G_PROTEIN_RECEP_F1_2"/>
    <property type="match status" value="1"/>
</dbReference>
<keyword evidence="5 10" id="KW-1133">Transmembrane helix</keyword>
<dbReference type="GO" id="GO:0045202">
    <property type="term" value="C:synapse"/>
    <property type="evidence" value="ECO:0007669"/>
    <property type="project" value="GOC"/>
</dbReference>
<dbReference type="PRINTS" id="PR00237">
    <property type="entry name" value="GPCRRHODOPSN"/>
</dbReference>
<evidence type="ECO:0000256" key="5">
    <source>
        <dbReference type="ARBA" id="ARBA00022989"/>
    </source>
</evidence>
<evidence type="ECO:0000313" key="12">
    <source>
        <dbReference type="EMBL" id="KAG8225643.1"/>
    </source>
</evidence>
<evidence type="ECO:0000256" key="9">
    <source>
        <dbReference type="ARBA" id="ARBA00023224"/>
    </source>
</evidence>
<dbReference type="EMBL" id="KZ308245">
    <property type="protein sequence ID" value="KAG8225643.1"/>
    <property type="molecule type" value="Genomic_DNA"/>
</dbReference>
<comment type="similarity">
    <text evidence="2">Belongs to the G-protein coupled receptor 1 family.</text>
</comment>
<keyword evidence="13" id="KW-1185">Reference proteome</keyword>
<dbReference type="PANTHER" id="PTHR24247:SF228">
    <property type="entry name" value="5-HYDROXYTRYPTAMINE (SEROTONIN) RECEPTOR 2A, ISOFORM B"/>
    <property type="match status" value="1"/>
</dbReference>
<dbReference type="GO" id="GO:0007187">
    <property type="term" value="P:G protein-coupled receptor signaling pathway, coupled to cyclic nucleotide second messenger"/>
    <property type="evidence" value="ECO:0007669"/>
    <property type="project" value="TreeGrafter"/>
</dbReference>
<proteinExistence type="inferred from homology"/>
<dbReference type="GO" id="GO:0051378">
    <property type="term" value="F:serotonin binding"/>
    <property type="evidence" value="ECO:0007669"/>
    <property type="project" value="TreeGrafter"/>
</dbReference>
<dbReference type="GO" id="GO:0005886">
    <property type="term" value="C:plasma membrane"/>
    <property type="evidence" value="ECO:0007669"/>
    <property type="project" value="UniProtKB-SubCell"/>
</dbReference>
<evidence type="ECO:0000256" key="7">
    <source>
        <dbReference type="ARBA" id="ARBA00023136"/>
    </source>
</evidence>
<evidence type="ECO:0000256" key="2">
    <source>
        <dbReference type="ARBA" id="ARBA00010663"/>
    </source>
</evidence>
<dbReference type="InterPro" id="IPR000276">
    <property type="entry name" value="GPCR_Rhodpsn"/>
</dbReference>
<keyword evidence="3" id="KW-1003">Cell membrane</keyword>
<keyword evidence="9" id="KW-0807">Transducer</keyword>
<dbReference type="GO" id="GO:0030425">
    <property type="term" value="C:dendrite"/>
    <property type="evidence" value="ECO:0007669"/>
    <property type="project" value="TreeGrafter"/>
</dbReference>
<accession>A0A8K0K443</accession>
<evidence type="ECO:0000313" key="13">
    <source>
        <dbReference type="Proteomes" id="UP000792457"/>
    </source>
</evidence>
<feature type="domain" description="G-protein coupled receptors family 1 profile" evidence="11">
    <location>
        <begin position="107"/>
        <end position="146"/>
    </location>
</feature>
<keyword evidence="7 10" id="KW-0472">Membrane</keyword>
<evidence type="ECO:0000256" key="1">
    <source>
        <dbReference type="ARBA" id="ARBA00004651"/>
    </source>
</evidence>
<evidence type="ECO:0000256" key="3">
    <source>
        <dbReference type="ARBA" id="ARBA00022475"/>
    </source>
</evidence>
<evidence type="ECO:0000256" key="10">
    <source>
        <dbReference type="SAM" id="Phobius"/>
    </source>
</evidence>
<dbReference type="GO" id="GO:0004993">
    <property type="term" value="F:G protein-coupled serotonin receptor activity"/>
    <property type="evidence" value="ECO:0007669"/>
    <property type="project" value="TreeGrafter"/>
</dbReference>
<evidence type="ECO:0000256" key="8">
    <source>
        <dbReference type="ARBA" id="ARBA00023170"/>
    </source>
</evidence>
<reference evidence="12" key="2">
    <citation type="submission" date="2017-10" db="EMBL/GenBank/DDBJ databases">
        <title>Ladona fulva Genome sequencing and assembly.</title>
        <authorList>
            <person name="Murali S."/>
            <person name="Richards S."/>
            <person name="Bandaranaike D."/>
            <person name="Bellair M."/>
            <person name="Blankenburg K."/>
            <person name="Chao H."/>
            <person name="Dinh H."/>
            <person name="Doddapaneni H."/>
            <person name="Dugan-Rocha S."/>
            <person name="Elkadiri S."/>
            <person name="Gnanaolivu R."/>
            <person name="Hernandez B."/>
            <person name="Skinner E."/>
            <person name="Javaid M."/>
            <person name="Lee S."/>
            <person name="Li M."/>
            <person name="Ming W."/>
            <person name="Munidasa M."/>
            <person name="Muniz J."/>
            <person name="Nguyen L."/>
            <person name="Hughes D."/>
            <person name="Osuji N."/>
            <person name="Pu L.-L."/>
            <person name="Puazo M."/>
            <person name="Qu C."/>
            <person name="Quiroz J."/>
            <person name="Raj R."/>
            <person name="Weissenberger G."/>
            <person name="Xin Y."/>
            <person name="Zou X."/>
            <person name="Han Y."/>
            <person name="Worley K."/>
            <person name="Muzny D."/>
            <person name="Gibbs R."/>
        </authorList>
    </citation>
    <scope>NUCLEOTIDE SEQUENCE</scope>
    <source>
        <strain evidence="12">Sampled in the wild</strain>
    </source>
</reference>
<comment type="subcellular location">
    <subcellularLocation>
        <location evidence="1">Cell membrane</location>
        <topology evidence="1">Multi-pass membrane protein</topology>
    </subcellularLocation>
</comment>
<dbReference type="Proteomes" id="UP000792457">
    <property type="component" value="Unassembled WGS sequence"/>
</dbReference>
<organism evidence="12 13">
    <name type="scientific">Ladona fulva</name>
    <name type="common">Scarce chaser dragonfly</name>
    <name type="synonym">Libellula fulva</name>
    <dbReference type="NCBI Taxonomy" id="123851"/>
    <lineage>
        <taxon>Eukaryota</taxon>
        <taxon>Metazoa</taxon>
        <taxon>Ecdysozoa</taxon>
        <taxon>Arthropoda</taxon>
        <taxon>Hexapoda</taxon>
        <taxon>Insecta</taxon>
        <taxon>Pterygota</taxon>
        <taxon>Palaeoptera</taxon>
        <taxon>Odonata</taxon>
        <taxon>Epiprocta</taxon>
        <taxon>Anisoptera</taxon>
        <taxon>Libelluloidea</taxon>
        <taxon>Libellulidae</taxon>
        <taxon>Ladona</taxon>
    </lineage>
</organism>
<dbReference type="AlphaFoldDB" id="A0A8K0K443"/>
<keyword evidence="6" id="KW-0297">G-protein coupled receptor</keyword>
<dbReference type="Gene3D" id="1.20.1070.10">
    <property type="entry name" value="Rhodopsin 7-helix transmembrane proteins"/>
    <property type="match status" value="1"/>
</dbReference>
<dbReference type="OrthoDB" id="5859976at2759"/>
<keyword evidence="4 10" id="KW-0812">Transmembrane</keyword>